<evidence type="ECO:0000313" key="6">
    <source>
        <dbReference type="EMBL" id="ERF74996.1"/>
    </source>
</evidence>
<proteinExistence type="inferred from homology"/>
<gene>
    <name evidence="6" type="ORF">EPUS_08041</name>
</gene>
<comment type="similarity">
    <text evidence="1">Belongs to the putative lipase ROG1 family.</text>
</comment>
<feature type="compositionally biased region" description="Polar residues" evidence="4">
    <location>
        <begin position="1303"/>
        <end position="1320"/>
    </location>
</feature>
<dbReference type="PANTHER" id="PTHR10039:SF5">
    <property type="entry name" value="NACHT DOMAIN-CONTAINING PROTEIN"/>
    <property type="match status" value="1"/>
</dbReference>
<dbReference type="EMBL" id="KE720844">
    <property type="protein sequence ID" value="ERF74996.1"/>
    <property type="molecule type" value="Genomic_DNA"/>
</dbReference>
<dbReference type="OrthoDB" id="427518at2759"/>
<dbReference type="SMART" id="SM00248">
    <property type="entry name" value="ANK"/>
    <property type="match status" value="6"/>
</dbReference>
<feature type="region of interest" description="Disordered" evidence="4">
    <location>
        <begin position="1298"/>
        <end position="1324"/>
    </location>
</feature>
<dbReference type="Gene3D" id="1.25.40.20">
    <property type="entry name" value="Ankyrin repeat-containing domain"/>
    <property type="match status" value="2"/>
</dbReference>
<dbReference type="SUPFAM" id="SSF52540">
    <property type="entry name" value="P-loop containing nucleoside triphosphate hydrolases"/>
    <property type="match status" value="1"/>
</dbReference>
<dbReference type="InterPro" id="IPR036770">
    <property type="entry name" value="Ankyrin_rpt-contain_sf"/>
</dbReference>
<dbReference type="Pfam" id="PF13606">
    <property type="entry name" value="Ank_3"/>
    <property type="match status" value="1"/>
</dbReference>
<sequence length="1488" mass="166008">MTAEVILSPIQAKGSSGDDSHTLTDIVCVHGLGGDPYRTWVALGTSTFWPQTLLSEDVPGLRILTFGYQAQATHFTTEVISQRAENLLRELVERRDSDQKIGRELIFIAHSSGGIIVKQALLIALNSSNNTYREILHSTLGAVFLSTPHSTRAEDIRKVLQYAIFAGGIRVESDIPGLLRKSVASWQAIQQTFEELHSRKLLNIQVASFFEELPVPGFGLVIDSKPPELGVSDWYRLSTNHQRCPGTFLVYPCTQTTSSTEPKYQRVLGELKKILRRKVEEPRALNRQEQEFLARLRIDNGSHIANPAYEGTCNWIFEHREFVSWLEQDHSSFLWLKGTPGSGKSTLVKHITQELKQRCLSSNAITASYFFHYSRDIPGRSARELFQSLLFQLLSQIPSVMSDYVPRFQQGWERYSKLGGSGEQREQWLANNLEDLLERSISKISDSHKLFFFIDGLDECSGEEAVRVLALFSSIHSKALGNVVRLCVSSRPRANIEPFCFAQHRKIFLPNENCQDIQRFTQLKLERQLRLSIRNPYILESLVKRASGVFLWVSLALDILAHGSDTGEISEQTLWAIPSGLDDVYCTILDRHIQNERDSDGLVRRILTWITFARRPLLVEELQEALQFGALPRFASGALPKSLVSVSKADKARVITELCWGFVETREYQKLGTISELGMDGETSYLVLRLAHQSARDFLQNANWSKAMGTSSKAASEHDYLKCPDLYIADICLQYLYFHAEASSTARFVVQQRSKYLLLPYATMYWPEHAKLADRPSSSYQLLLRNLRWPSTRIISHWSLLYQQRSNDNAISAGGGWTVEHAAAAFGLYNLALAMHKVDRSINVNWDVRDAAGRTPLSWAAEKGHLAVVRLLLLKGASLSTRDNRHGLSPLHWAALQGHQMMVELLLEAGADVDDRIGGSTPLAIAAARGHQTVVKVLLENGADPNLIDMHYGQVPLHLAAARGNALMVSHLLAHGANPNILDRFSKRTPLYYATIRSHQEIVGLLLDHAVGVPCSEVETLTGSVTTWADRVIYALLRAPGGLPLCCPRSPDAAPGSGASPPDRGSEPISRAAKESQKTPPKRGRDGQASGGGDENGGSGDDPNKHPALDLAPPSTGRPTLRLACPYFKYDPGRYGAQKTCRGPDGWPDVRRLKQHLYGRHFAIVCRRCRQIFQSDQGLSEHATAERACPVQRERNYADGFDEDQKSLLKSRTRKRKSGDELEYWKDVYQILFPEIETNHIPSPFYTDESIDYASYNESCAYTRLHDAELQAQLLEMVHDPTLVNPILNLINSHQSAVIRPRSNGSSSTRPDPASTPQRQPRQDDELAAISQYQPIVFGDDVFGYDGSPFSLLNRESRIPQPYPHAPDSGFFSGTPSVNQPDTYPLPLQSADIAYAPGHLTSHDPRDVRRAPVADMVTTVVNPGLISQIPSPNRDDVLVDTGGDSQPLSWEDEQDHTLRAGPGQVPNTQTMDPNEQLPLTHPFTEMDG</sequence>
<dbReference type="InterPro" id="IPR007751">
    <property type="entry name" value="DUF676_lipase-like"/>
</dbReference>
<evidence type="ECO:0000256" key="4">
    <source>
        <dbReference type="SAM" id="MobiDB-lite"/>
    </source>
</evidence>
<dbReference type="PROSITE" id="PS50297">
    <property type="entry name" value="ANK_REP_REGION"/>
    <property type="match status" value="4"/>
</dbReference>
<dbReference type="InterPro" id="IPR002110">
    <property type="entry name" value="Ankyrin_rpt"/>
</dbReference>
<dbReference type="GeneID" id="19242919"/>
<feature type="repeat" description="ANK" evidence="3">
    <location>
        <begin position="952"/>
        <end position="984"/>
    </location>
</feature>
<feature type="region of interest" description="Disordered" evidence="4">
    <location>
        <begin position="1048"/>
        <end position="1117"/>
    </location>
</feature>
<dbReference type="Gene3D" id="3.40.50.1820">
    <property type="entry name" value="alpha/beta hydrolase"/>
    <property type="match status" value="1"/>
</dbReference>
<dbReference type="RefSeq" id="XP_007787653.1">
    <property type="nucleotide sequence ID" value="XM_007789463.1"/>
</dbReference>
<dbReference type="Pfam" id="PF05057">
    <property type="entry name" value="DUF676"/>
    <property type="match status" value="1"/>
</dbReference>
<feature type="compositionally biased region" description="Low complexity" evidence="4">
    <location>
        <begin position="1048"/>
        <end position="1063"/>
    </location>
</feature>
<feature type="compositionally biased region" description="Gly residues" evidence="4">
    <location>
        <begin position="1089"/>
        <end position="1100"/>
    </location>
</feature>
<dbReference type="PROSITE" id="PS50837">
    <property type="entry name" value="NACHT"/>
    <property type="match status" value="1"/>
</dbReference>
<dbReference type="PANTHER" id="PTHR10039">
    <property type="entry name" value="AMELOGENIN"/>
    <property type="match status" value="1"/>
</dbReference>
<dbReference type="InterPro" id="IPR027417">
    <property type="entry name" value="P-loop_NTPase"/>
</dbReference>
<organism evidence="6 7">
    <name type="scientific">Endocarpon pusillum (strain Z07020 / HMAS-L-300199)</name>
    <name type="common">Lichen-forming fungus</name>
    <dbReference type="NCBI Taxonomy" id="1263415"/>
    <lineage>
        <taxon>Eukaryota</taxon>
        <taxon>Fungi</taxon>
        <taxon>Dikarya</taxon>
        <taxon>Ascomycota</taxon>
        <taxon>Pezizomycotina</taxon>
        <taxon>Eurotiomycetes</taxon>
        <taxon>Chaetothyriomycetidae</taxon>
        <taxon>Verrucariales</taxon>
        <taxon>Verrucariaceae</taxon>
        <taxon>Endocarpon</taxon>
    </lineage>
</organism>
<dbReference type="InterPro" id="IPR007111">
    <property type="entry name" value="NACHT_NTPase"/>
</dbReference>
<dbReference type="HOGENOM" id="CLU_255051_0_0_1"/>
<dbReference type="Gene3D" id="3.40.50.300">
    <property type="entry name" value="P-loop containing nucleotide triphosphate hydrolases"/>
    <property type="match status" value="1"/>
</dbReference>
<name>U1GSL9_ENDPU</name>
<feature type="repeat" description="ANK" evidence="3">
    <location>
        <begin position="852"/>
        <end position="884"/>
    </location>
</feature>
<dbReference type="Proteomes" id="UP000019373">
    <property type="component" value="Unassembled WGS sequence"/>
</dbReference>
<dbReference type="PRINTS" id="PR01415">
    <property type="entry name" value="ANKYRIN"/>
</dbReference>
<dbReference type="InterPro" id="IPR056884">
    <property type="entry name" value="NPHP3-like_N"/>
</dbReference>
<dbReference type="SUPFAM" id="SSF48403">
    <property type="entry name" value="Ankyrin repeat"/>
    <property type="match status" value="1"/>
</dbReference>
<dbReference type="Pfam" id="PF12796">
    <property type="entry name" value="Ank_2"/>
    <property type="match status" value="2"/>
</dbReference>
<dbReference type="eggNOG" id="KOG2029">
    <property type="taxonomic scope" value="Eukaryota"/>
</dbReference>
<evidence type="ECO:0000259" key="5">
    <source>
        <dbReference type="PROSITE" id="PS50837"/>
    </source>
</evidence>
<reference evidence="7" key="1">
    <citation type="journal article" date="2014" name="BMC Genomics">
        <title>Genome characteristics reveal the impact of lichenization on lichen-forming fungus Endocarpon pusillum Hedwig (Verrucariales, Ascomycota).</title>
        <authorList>
            <person name="Wang Y.-Y."/>
            <person name="Liu B."/>
            <person name="Zhang X.-Y."/>
            <person name="Zhou Q.-M."/>
            <person name="Zhang T."/>
            <person name="Li H."/>
            <person name="Yu Y.-F."/>
            <person name="Zhang X.-L."/>
            <person name="Hao X.-Y."/>
            <person name="Wang M."/>
            <person name="Wang L."/>
            <person name="Wei J.-C."/>
        </authorList>
    </citation>
    <scope>NUCLEOTIDE SEQUENCE [LARGE SCALE GENOMIC DNA]</scope>
    <source>
        <strain evidence="7">Z07020 / HMAS-L-300199</strain>
    </source>
</reference>
<evidence type="ECO:0000256" key="1">
    <source>
        <dbReference type="ARBA" id="ARBA00007920"/>
    </source>
</evidence>
<feature type="region of interest" description="Disordered" evidence="4">
    <location>
        <begin position="1426"/>
        <end position="1488"/>
    </location>
</feature>
<feature type="domain" description="NACHT" evidence="5">
    <location>
        <begin position="332"/>
        <end position="497"/>
    </location>
</feature>
<accession>U1GSL9</accession>
<feature type="repeat" description="ANK" evidence="3">
    <location>
        <begin position="886"/>
        <end position="914"/>
    </location>
</feature>
<feature type="repeat" description="ANK" evidence="3">
    <location>
        <begin position="918"/>
        <end position="950"/>
    </location>
</feature>
<keyword evidence="3" id="KW-0040">ANK repeat</keyword>
<evidence type="ECO:0000256" key="3">
    <source>
        <dbReference type="PROSITE-ProRule" id="PRU00023"/>
    </source>
</evidence>
<dbReference type="Pfam" id="PF24883">
    <property type="entry name" value="NPHP3_N"/>
    <property type="match status" value="1"/>
</dbReference>
<dbReference type="PROSITE" id="PS50088">
    <property type="entry name" value="ANK_REPEAT"/>
    <property type="match status" value="4"/>
</dbReference>
<evidence type="ECO:0000256" key="2">
    <source>
        <dbReference type="ARBA" id="ARBA00022737"/>
    </source>
</evidence>
<protein>
    <recommendedName>
        <fullName evidence="5">NACHT domain-containing protein</fullName>
    </recommendedName>
</protein>
<keyword evidence="7" id="KW-1185">Reference proteome</keyword>
<keyword evidence="2" id="KW-0677">Repeat</keyword>
<dbReference type="SUPFAM" id="SSF53474">
    <property type="entry name" value="alpha/beta-Hydrolases"/>
    <property type="match status" value="1"/>
</dbReference>
<evidence type="ECO:0000313" key="7">
    <source>
        <dbReference type="Proteomes" id="UP000019373"/>
    </source>
</evidence>
<dbReference type="InterPro" id="IPR029058">
    <property type="entry name" value="AB_hydrolase_fold"/>
</dbReference>
<dbReference type="eggNOG" id="KOG0504">
    <property type="taxonomic scope" value="Eukaryota"/>
</dbReference>